<organism evidence="2 3">
    <name type="scientific">Amycolatopsis ultiminotia</name>
    <dbReference type="NCBI Taxonomy" id="543629"/>
    <lineage>
        <taxon>Bacteria</taxon>
        <taxon>Bacillati</taxon>
        <taxon>Actinomycetota</taxon>
        <taxon>Actinomycetes</taxon>
        <taxon>Pseudonocardiales</taxon>
        <taxon>Pseudonocardiaceae</taxon>
        <taxon>Amycolatopsis</taxon>
    </lineage>
</organism>
<name>A0ABP6XKC5_9PSEU</name>
<proteinExistence type="predicted"/>
<dbReference type="RefSeq" id="WP_344865730.1">
    <property type="nucleotide sequence ID" value="NZ_BAAAZN010000014.1"/>
</dbReference>
<evidence type="ECO:0000313" key="2">
    <source>
        <dbReference type="EMBL" id="GAA3567744.1"/>
    </source>
</evidence>
<sequence length="161" mass="17827">MPESDRLAAKPAGRRSTTSPCWISLRRKCTAANTVYRNRAIVFNALEFAVEKELLQKTPIAGAAWTGTAQRRDRRRLKQRARGEVRPVPCPPLLTATLQHHVEPYGVADDGSPLRSPRGQATRSPSCTRSAPKCLTDRNDMALEKIARILDLPAGDDADRE</sequence>
<gene>
    <name evidence="2" type="ORF">GCM10022222_59600</name>
</gene>
<dbReference type="Proteomes" id="UP001500689">
    <property type="component" value="Unassembled WGS sequence"/>
</dbReference>
<protein>
    <submittedName>
        <fullName evidence="2">Uncharacterized protein</fullName>
    </submittedName>
</protein>
<accession>A0ABP6XKC5</accession>
<keyword evidence="3" id="KW-1185">Reference proteome</keyword>
<reference evidence="3" key="1">
    <citation type="journal article" date="2019" name="Int. J. Syst. Evol. Microbiol.">
        <title>The Global Catalogue of Microorganisms (GCM) 10K type strain sequencing project: providing services to taxonomists for standard genome sequencing and annotation.</title>
        <authorList>
            <consortium name="The Broad Institute Genomics Platform"/>
            <consortium name="The Broad Institute Genome Sequencing Center for Infectious Disease"/>
            <person name="Wu L."/>
            <person name="Ma J."/>
        </authorList>
    </citation>
    <scope>NUCLEOTIDE SEQUENCE [LARGE SCALE GENOMIC DNA]</scope>
    <source>
        <strain evidence="3">JCM 16898</strain>
    </source>
</reference>
<comment type="caution">
    <text evidence="2">The sequence shown here is derived from an EMBL/GenBank/DDBJ whole genome shotgun (WGS) entry which is preliminary data.</text>
</comment>
<dbReference type="EMBL" id="BAAAZN010000014">
    <property type="protein sequence ID" value="GAA3567744.1"/>
    <property type="molecule type" value="Genomic_DNA"/>
</dbReference>
<evidence type="ECO:0000256" key="1">
    <source>
        <dbReference type="SAM" id="MobiDB-lite"/>
    </source>
</evidence>
<feature type="compositionally biased region" description="Polar residues" evidence="1">
    <location>
        <begin position="119"/>
        <end position="129"/>
    </location>
</feature>
<feature type="region of interest" description="Disordered" evidence="1">
    <location>
        <begin position="106"/>
        <end position="133"/>
    </location>
</feature>
<evidence type="ECO:0000313" key="3">
    <source>
        <dbReference type="Proteomes" id="UP001500689"/>
    </source>
</evidence>